<dbReference type="InterPro" id="IPR004026">
    <property type="entry name" value="Ada_DNA_repair_Zn-bd"/>
</dbReference>
<dbReference type="KEGG" id="hspo:JGZ69_02440"/>
<dbReference type="GO" id="GO:0043565">
    <property type="term" value="F:sequence-specific DNA binding"/>
    <property type="evidence" value="ECO:0007669"/>
    <property type="project" value="InterPro"/>
</dbReference>
<evidence type="ECO:0000256" key="6">
    <source>
        <dbReference type="ARBA" id="ARBA00023163"/>
    </source>
</evidence>
<reference evidence="8 9" key="1">
    <citation type="submission" date="2020-12" db="EMBL/GenBank/DDBJ databases">
        <title>Taxonomic evaluation of the Bacillus sporothermodurans group of bacteria based on whole genome sequences.</title>
        <authorList>
            <person name="Fiedler G."/>
            <person name="Herbstmann A.-D."/>
            <person name="Doll E."/>
            <person name="Wenning M."/>
            <person name="Brinks E."/>
            <person name="Kabisch J."/>
            <person name="Breitenwieser F."/>
            <person name="Lappann M."/>
            <person name="Boehnlein C."/>
            <person name="Franz C."/>
        </authorList>
    </citation>
    <scope>NUCLEOTIDE SEQUENCE [LARGE SCALE GENOMIC DNA]</scope>
    <source>
        <strain evidence="8 9">DSM 10599</strain>
    </source>
</reference>
<dbReference type="InterPro" id="IPR035451">
    <property type="entry name" value="Ada-like_dom_sf"/>
</dbReference>
<evidence type="ECO:0000313" key="8">
    <source>
        <dbReference type="EMBL" id="QQX27336.1"/>
    </source>
</evidence>
<feature type="domain" description="HTH araC/xylS-type" evidence="7">
    <location>
        <begin position="85"/>
        <end position="183"/>
    </location>
</feature>
<evidence type="ECO:0000256" key="2">
    <source>
        <dbReference type="ARBA" id="ARBA00022603"/>
    </source>
</evidence>
<dbReference type="GO" id="GO:0008168">
    <property type="term" value="F:methyltransferase activity"/>
    <property type="evidence" value="ECO:0007669"/>
    <property type="project" value="UniProtKB-KW"/>
</dbReference>
<dbReference type="GO" id="GO:0006281">
    <property type="term" value="P:DNA repair"/>
    <property type="evidence" value="ECO:0007669"/>
    <property type="project" value="InterPro"/>
</dbReference>
<protein>
    <submittedName>
        <fullName evidence="8">Methylphosphotriester-DNA--protein-cysteine methyltransferase family protein</fullName>
    </submittedName>
</protein>
<dbReference type="EMBL" id="CP066701">
    <property type="protein sequence ID" value="QQX27336.1"/>
    <property type="molecule type" value="Genomic_DNA"/>
</dbReference>
<dbReference type="Gene3D" id="3.40.10.10">
    <property type="entry name" value="DNA Methylphosphotriester Repair Domain"/>
    <property type="match status" value="1"/>
</dbReference>
<evidence type="ECO:0000259" key="7">
    <source>
        <dbReference type="PROSITE" id="PS01124"/>
    </source>
</evidence>
<keyword evidence="6" id="KW-0804">Transcription</keyword>
<dbReference type="GO" id="GO:0008270">
    <property type="term" value="F:zinc ion binding"/>
    <property type="evidence" value="ECO:0007669"/>
    <property type="project" value="InterPro"/>
</dbReference>
<keyword evidence="4" id="KW-0238">DNA-binding</keyword>
<dbReference type="PROSITE" id="PS01124">
    <property type="entry name" value="HTH_ARAC_FAMILY_2"/>
    <property type="match status" value="1"/>
</dbReference>
<dbReference type="PANTHER" id="PTHR43280">
    <property type="entry name" value="ARAC-FAMILY TRANSCRIPTIONAL REGULATOR"/>
    <property type="match status" value="1"/>
</dbReference>
<dbReference type="Proteomes" id="UP000595512">
    <property type="component" value="Chromosome"/>
</dbReference>
<dbReference type="RefSeq" id="WP_107920509.1">
    <property type="nucleotide sequence ID" value="NZ_CP066701.1"/>
</dbReference>
<evidence type="ECO:0000256" key="5">
    <source>
        <dbReference type="ARBA" id="ARBA00023159"/>
    </source>
</evidence>
<keyword evidence="3" id="KW-0805">Transcription regulation</keyword>
<dbReference type="SMART" id="SM00342">
    <property type="entry name" value="HTH_ARAC"/>
    <property type="match status" value="1"/>
</dbReference>
<evidence type="ECO:0000256" key="3">
    <source>
        <dbReference type="ARBA" id="ARBA00023015"/>
    </source>
</evidence>
<dbReference type="SUPFAM" id="SSF57884">
    <property type="entry name" value="Ada DNA repair protein, N-terminal domain (N-Ada 10)"/>
    <property type="match status" value="1"/>
</dbReference>
<comment type="cofactor">
    <cofactor evidence="1">
        <name>Zn(2+)</name>
        <dbReference type="ChEBI" id="CHEBI:29105"/>
    </cofactor>
</comment>
<dbReference type="GO" id="GO:0003700">
    <property type="term" value="F:DNA-binding transcription factor activity"/>
    <property type="evidence" value="ECO:0007669"/>
    <property type="project" value="InterPro"/>
</dbReference>
<dbReference type="InterPro" id="IPR016220">
    <property type="entry name" value="Me-P-triester_DNA_alkyl-Trfase"/>
</dbReference>
<proteinExistence type="predicted"/>
<evidence type="ECO:0000256" key="4">
    <source>
        <dbReference type="ARBA" id="ARBA00023125"/>
    </source>
</evidence>
<keyword evidence="2 8" id="KW-0489">Methyltransferase</keyword>
<dbReference type="Gene3D" id="1.10.10.60">
    <property type="entry name" value="Homeodomain-like"/>
    <property type="match status" value="2"/>
</dbReference>
<dbReference type="PANTHER" id="PTHR43280:SF2">
    <property type="entry name" value="HTH-TYPE TRANSCRIPTIONAL REGULATOR EXSA"/>
    <property type="match status" value="1"/>
</dbReference>
<accession>A0AB37HQS9</accession>
<dbReference type="Pfam" id="PF02805">
    <property type="entry name" value="Ada_Zn_binding"/>
    <property type="match status" value="1"/>
</dbReference>
<dbReference type="SUPFAM" id="SSF46689">
    <property type="entry name" value="Homeodomain-like"/>
    <property type="match status" value="2"/>
</dbReference>
<evidence type="ECO:0000256" key="1">
    <source>
        <dbReference type="ARBA" id="ARBA00001947"/>
    </source>
</evidence>
<keyword evidence="2 8" id="KW-0808">Transferase</keyword>
<keyword evidence="5" id="KW-0010">Activator</keyword>
<dbReference type="InterPro" id="IPR009057">
    <property type="entry name" value="Homeodomain-like_sf"/>
</dbReference>
<dbReference type="AlphaFoldDB" id="A0AB37HQS9"/>
<dbReference type="Pfam" id="PF12833">
    <property type="entry name" value="HTH_18"/>
    <property type="match status" value="1"/>
</dbReference>
<organism evidence="8 9">
    <name type="scientific">Heyndrickxia sporothermodurans</name>
    <dbReference type="NCBI Taxonomy" id="46224"/>
    <lineage>
        <taxon>Bacteria</taxon>
        <taxon>Bacillati</taxon>
        <taxon>Bacillota</taxon>
        <taxon>Bacilli</taxon>
        <taxon>Bacillales</taxon>
        <taxon>Bacillaceae</taxon>
        <taxon>Heyndrickxia</taxon>
    </lineage>
</organism>
<gene>
    <name evidence="8" type="ORF">JGZ69_02440</name>
</gene>
<evidence type="ECO:0000313" key="9">
    <source>
        <dbReference type="Proteomes" id="UP000595512"/>
    </source>
</evidence>
<dbReference type="PIRSF" id="PIRSF000408">
    <property type="entry name" value="Alkyltransferas_AdaA"/>
    <property type="match status" value="1"/>
</dbReference>
<dbReference type="InterPro" id="IPR018060">
    <property type="entry name" value="HTH_AraC"/>
</dbReference>
<dbReference type="GO" id="GO:0032259">
    <property type="term" value="P:methylation"/>
    <property type="evidence" value="ECO:0007669"/>
    <property type="project" value="UniProtKB-KW"/>
</dbReference>
<sequence length="193" mass="22903">MADLNLTFDEMWEIILACDRTYDGLFYTAVKTTKIYCRPSCRSRKHKKINVEFYHDIQMVENAGYRACKRCQPEVEHSPNTALVKSVISYLVNHYKQRITLQTIADHVGVSPFYLERVFKQETSETPRAYLEKIRIDKAEFLLNHTVLTNLDICYEVGFRTPSNFYKTFRRLKQCSPNEYRRERERSHNGKVD</sequence>
<name>A0AB37HQS9_9BACI</name>